<dbReference type="OrthoDB" id="3255541at2759"/>
<dbReference type="EMBL" id="KL197763">
    <property type="protein sequence ID" value="KDQ50273.1"/>
    <property type="molecule type" value="Genomic_DNA"/>
</dbReference>
<evidence type="ECO:0000313" key="2">
    <source>
        <dbReference type="Proteomes" id="UP000027265"/>
    </source>
</evidence>
<reference evidence="2" key="1">
    <citation type="journal article" date="2014" name="Proc. Natl. Acad. Sci. U.S.A.">
        <title>Extensive sampling of basidiomycete genomes demonstrates inadequacy of the white-rot/brown-rot paradigm for wood decay fungi.</title>
        <authorList>
            <person name="Riley R."/>
            <person name="Salamov A.A."/>
            <person name="Brown D.W."/>
            <person name="Nagy L.G."/>
            <person name="Floudas D."/>
            <person name="Held B.W."/>
            <person name="Levasseur A."/>
            <person name="Lombard V."/>
            <person name="Morin E."/>
            <person name="Otillar R."/>
            <person name="Lindquist E.A."/>
            <person name="Sun H."/>
            <person name="LaButti K.M."/>
            <person name="Schmutz J."/>
            <person name="Jabbour D."/>
            <person name="Luo H."/>
            <person name="Baker S.E."/>
            <person name="Pisabarro A.G."/>
            <person name="Walton J.D."/>
            <person name="Blanchette R.A."/>
            <person name="Henrissat B."/>
            <person name="Martin F."/>
            <person name="Cullen D."/>
            <person name="Hibbett D.S."/>
            <person name="Grigoriev I.V."/>
        </authorList>
    </citation>
    <scope>NUCLEOTIDE SEQUENCE [LARGE SCALE GENOMIC DNA]</scope>
    <source>
        <strain evidence="2">MUCL 33604</strain>
    </source>
</reference>
<protein>
    <recommendedName>
        <fullName evidence="3">F-box domain-containing protein</fullName>
    </recommendedName>
</protein>
<sequence>MHYALQITDILIIVVAYIDDAWPSDLPAFARTCRLFMHPALDALWRIQSDLAPLIMTMPSDLWLEEKTGKGRPYLAFQREPRPADWARF</sequence>
<keyword evidence="2" id="KW-1185">Reference proteome</keyword>
<accession>A0A067P5T6</accession>
<name>A0A067P5T6_9AGAM</name>
<evidence type="ECO:0000313" key="1">
    <source>
        <dbReference type="EMBL" id="KDQ50273.1"/>
    </source>
</evidence>
<dbReference type="Proteomes" id="UP000027265">
    <property type="component" value="Unassembled WGS sequence"/>
</dbReference>
<evidence type="ECO:0008006" key="3">
    <source>
        <dbReference type="Google" id="ProtNLM"/>
    </source>
</evidence>
<dbReference type="InParanoid" id="A0A067P5T6"/>
<organism evidence="1 2">
    <name type="scientific">Jaapia argillacea MUCL 33604</name>
    <dbReference type="NCBI Taxonomy" id="933084"/>
    <lineage>
        <taxon>Eukaryota</taxon>
        <taxon>Fungi</taxon>
        <taxon>Dikarya</taxon>
        <taxon>Basidiomycota</taxon>
        <taxon>Agaricomycotina</taxon>
        <taxon>Agaricomycetes</taxon>
        <taxon>Agaricomycetidae</taxon>
        <taxon>Jaapiales</taxon>
        <taxon>Jaapiaceae</taxon>
        <taxon>Jaapia</taxon>
    </lineage>
</organism>
<dbReference type="HOGENOM" id="CLU_167725_0_0_1"/>
<proteinExistence type="predicted"/>
<gene>
    <name evidence="1" type="ORF">JAAARDRAFT_589322</name>
</gene>
<dbReference type="AlphaFoldDB" id="A0A067P5T6"/>